<dbReference type="EMBL" id="AP022587">
    <property type="protein sequence ID" value="BBY23134.1"/>
    <property type="molecule type" value="Genomic_DNA"/>
</dbReference>
<evidence type="ECO:0000256" key="1">
    <source>
        <dbReference type="SAM" id="MobiDB-lite"/>
    </source>
</evidence>
<keyword evidence="3" id="KW-1185">Reference proteome</keyword>
<evidence type="ECO:0000313" key="3">
    <source>
        <dbReference type="Proteomes" id="UP000467130"/>
    </source>
</evidence>
<dbReference type="Proteomes" id="UP000467130">
    <property type="component" value="Chromosome"/>
</dbReference>
<protein>
    <recommendedName>
        <fullName evidence="4">Lipoprotein LpqJ</fullName>
    </recommendedName>
</protein>
<evidence type="ECO:0008006" key="4">
    <source>
        <dbReference type="Google" id="ProtNLM"/>
    </source>
</evidence>
<dbReference type="KEGG" id="msto:MSTO_33390"/>
<sequence length="168" mass="17431">MLINGCTSVIEGKPVAAPGAGPNEPAFPTRRPSAAPSNPTGIPPTTPVNPTAPAGAIPLPPDQNGYVFIETKSGITRCQINKDSVGCEAPFTDSPMQDGEHTNGIHITSGGTVQWVLGNLGAIPTVTIDYKTYDAQGWTIDASEAGTKFTNGHTGHGMFVSVEKVNTF</sequence>
<dbReference type="AlphaFoldDB" id="A0A7I7Q9Z3"/>
<accession>A0A7I7Q9Z3</accession>
<organism evidence="2 3">
    <name type="scientific">Mycobacterium stomatepiae</name>
    <dbReference type="NCBI Taxonomy" id="470076"/>
    <lineage>
        <taxon>Bacteria</taxon>
        <taxon>Bacillati</taxon>
        <taxon>Actinomycetota</taxon>
        <taxon>Actinomycetes</taxon>
        <taxon>Mycobacteriales</taxon>
        <taxon>Mycobacteriaceae</taxon>
        <taxon>Mycobacterium</taxon>
        <taxon>Mycobacterium simiae complex</taxon>
    </lineage>
</organism>
<reference evidence="2 3" key="1">
    <citation type="journal article" date="2019" name="Emerg. Microbes Infect.">
        <title>Comprehensive subspecies identification of 175 nontuberculous mycobacteria species based on 7547 genomic profiles.</title>
        <authorList>
            <person name="Matsumoto Y."/>
            <person name="Kinjo T."/>
            <person name="Motooka D."/>
            <person name="Nabeya D."/>
            <person name="Jung N."/>
            <person name="Uechi K."/>
            <person name="Horii T."/>
            <person name="Iida T."/>
            <person name="Fujita J."/>
            <person name="Nakamura S."/>
        </authorList>
    </citation>
    <scope>NUCLEOTIDE SEQUENCE [LARGE SCALE GENOMIC DNA]</scope>
    <source>
        <strain evidence="2 3">JCM 17783</strain>
    </source>
</reference>
<proteinExistence type="predicted"/>
<feature type="region of interest" description="Disordered" evidence="1">
    <location>
        <begin position="12"/>
        <end position="56"/>
    </location>
</feature>
<evidence type="ECO:0000313" key="2">
    <source>
        <dbReference type="EMBL" id="BBY23134.1"/>
    </source>
</evidence>
<gene>
    <name evidence="2" type="primary">lpqJ</name>
    <name evidence="2" type="ORF">MSTO_33390</name>
</gene>
<name>A0A7I7Q9Z3_9MYCO</name>